<evidence type="ECO:0000256" key="8">
    <source>
        <dbReference type="RuleBase" id="RU361169"/>
    </source>
</evidence>
<keyword evidence="7" id="KW-0961">Cell wall biogenesis/degradation</keyword>
<evidence type="ECO:0000256" key="7">
    <source>
        <dbReference type="ARBA" id="ARBA00023316"/>
    </source>
</evidence>
<keyword evidence="6 8" id="KW-0326">Glycosidase</keyword>
<dbReference type="EMBL" id="CAJVSB020000820">
    <property type="protein sequence ID" value="CAH2062652.1"/>
    <property type="molecule type" value="Genomic_DNA"/>
</dbReference>
<dbReference type="Pfam" id="PF00295">
    <property type="entry name" value="Glyco_hydro_28"/>
    <property type="match status" value="1"/>
</dbReference>
<comment type="caution">
    <text evidence="9">The sequence shown here is derived from an EMBL/GenBank/DDBJ whole genome shotgun (WGS) entry which is preliminary data.</text>
</comment>
<dbReference type="InterPro" id="IPR012334">
    <property type="entry name" value="Pectin_lyas_fold"/>
</dbReference>
<sequence>MVGGTGYAKNIFFDHISVNAAIHPIVIDQHYCNVRSSCPEQKKAVQVSSVYFTNVHGTSGGKEAI</sequence>
<evidence type="ECO:0000256" key="1">
    <source>
        <dbReference type="ARBA" id="ARBA00004191"/>
    </source>
</evidence>
<dbReference type="Gene3D" id="2.160.20.10">
    <property type="entry name" value="Single-stranded right-handed beta-helix, Pectin lyase-like"/>
    <property type="match status" value="1"/>
</dbReference>
<dbReference type="PANTHER" id="PTHR31375">
    <property type="match status" value="1"/>
</dbReference>
<name>A0AAU9SBK8_THLAR</name>
<comment type="subcellular location">
    <subcellularLocation>
        <location evidence="1">Secreted</location>
        <location evidence="1">Cell wall</location>
    </subcellularLocation>
</comment>
<dbReference type="Proteomes" id="UP000836841">
    <property type="component" value="Unassembled WGS sequence"/>
</dbReference>
<evidence type="ECO:0000256" key="3">
    <source>
        <dbReference type="ARBA" id="ARBA00022512"/>
    </source>
</evidence>
<evidence type="ECO:0000313" key="10">
    <source>
        <dbReference type="Proteomes" id="UP000836841"/>
    </source>
</evidence>
<keyword evidence="4" id="KW-0964">Secreted</keyword>
<evidence type="ECO:0000313" key="9">
    <source>
        <dbReference type="EMBL" id="CAH2062652.1"/>
    </source>
</evidence>
<gene>
    <name evidence="9" type="ORF">TAV2_LOCUS15114</name>
</gene>
<proteinExistence type="inferred from homology"/>
<evidence type="ECO:0000256" key="6">
    <source>
        <dbReference type="ARBA" id="ARBA00023295"/>
    </source>
</evidence>
<dbReference type="GO" id="GO:0004650">
    <property type="term" value="F:polygalacturonase activity"/>
    <property type="evidence" value="ECO:0007669"/>
    <property type="project" value="InterPro"/>
</dbReference>
<dbReference type="SUPFAM" id="SSF51126">
    <property type="entry name" value="Pectin lyase-like"/>
    <property type="match status" value="1"/>
</dbReference>
<dbReference type="InterPro" id="IPR011050">
    <property type="entry name" value="Pectin_lyase_fold/virulence"/>
</dbReference>
<evidence type="ECO:0000256" key="2">
    <source>
        <dbReference type="ARBA" id="ARBA00008834"/>
    </source>
</evidence>
<accession>A0AAU9SBK8</accession>
<keyword evidence="5 8" id="KW-0378">Hydrolase</keyword>
<evidence type="ECO:0000256" key="5">
    <source>
        <dbReference type="ARBA" id="ARBA00022801"/>
    </source>
</evidence>
<keyword evidence="10" id="KW-1185">Reference proteome</keyword>
<organism evidence="9 10">
    <name type="scientific">Thlaspi arvense</name>
    <name type="common">Field penny-cress</name>
    <dbReference type="NCBI Taxonomy" id="13288"/>
    <lineage>
        <taxon>Eukaryota</taxon>
        <taxon>Viridiplantae</taxon>
        <taxon>Streptophyta</taxon>
        <taxon>Embryophyta</taxon>
        <taxon>Tracheophyta</taxon>
        <taxon>Spermatophyta</taxon>
        <taxon>Magnoliopsida</taxon>
        <taxon>eudicotyledons</taxon>
        <taxon>Gunneridae</taxon>
        <taxon>Pentapetalae</taxon>
        <taxon>rosids</taxon>
        <taxon>malvids</taxon>
        <taxon>Brassicales</taxon>
        <taxon>Brassicaceae</taxon>
        <taxon>Thlaspideae</taxon>
        <taxon>Thlaspi</taxon>
    </lineage>
</organism>
<evidence type="ECO:0000256" key="4">
    <source>
        <dbReference type="ARBA" id="ARBA00022525"/>
    </source>
</evidence>
<dbReference type="GO" id="GO:0005975">
    <property type="term" value="P:carbohydrate metabolic process"/>
    <property type="evidence" value="ECO:0007669"/>
    <property type="project" value="InterPro"/>
</dbReference>
<dbReference type="GO" id="GO:0071555">
    <property type="term" value="P:cell wall organization"/>
    <property type="evidence" value="ECO:0007669"/>
    <property type="project" value="UniProtKB-KW"/>
</dbReference>
<dbReference type="AlphaFoldDB" id="A0AAU9SBK8"/>
<keyword evidence="3" id="KW-0134">Cell wall</keyword>
<evidence type="ECO:0008006" key="11">
    <source>
        <dbReference type="Google" id="ProtNLM"/>
    </source>
</evidence>
<comment type="similarity">
    <text evidence="2 8">Belongs to the glycosyl hydrolase 28 family.</text>
</comment>
<reference evidence="9 10" key="1">
    <citation type="submission" date="2022-03" db="EMBL/GenBank/DDBJ databases">
        <authorList>
            <person name="Nunn A."/>
            <person name="Chopra R."/>
            <person name="Nunn A."/>
            <person name="Contreras Garrido A."/>
        </authorList>
    </citation>
    <scope>NUCLEOTIDE SEQUENCE [LARGE SCALE GENOMIC DNA]</scope>
</reference>
<dbReference type="InterPro" id="IPR000743">
    <property type="entry name" value="Glyco_hydro_28"/>
</dbReference>
<protein>
    <recommendedName>
        <fullName evidence="11">Pectate lyase</fullName>
    </recommendedName>
</protein>